<accession>A0ABR9EM97</accession>
<name>A0ABR9EM97_PSEVC</name>
<reference evidence="1 2" key="1">
    <citation type="submission" date="2015-06" db="EMBL/GenBank/DDBJ databases">
        <title>Genome sequence of Pseudoalteromonas carrageenovora.</title>
        <authorList>
            <person name="Xie B.-B."/>
            <person name="Rong J.-C."/>
            <person name="Qin Q.-L."/>
            <person name="Zhang Y.-Z."/>
        </authorList>
    </citation>
    <scope>NUCLEOTIDE SEQUENCE [LARGE SCALE GENOMIC DNA]</scope>
    <source>
        <strain evidence="1 2">IAM 12662</strain>
    </source>
</reference>
<organism evidence="1 2">
    <name type="scientific">Pseudoalteromonas carrageenovora IAM 12662</name>
    <dbReference type="NCBI Taxonomy" id="1314868"/>
    <lineage>
        <taxon>Bacteria</taxon>
        <taxon>Pseudomonadati</taxon>
        <taxon>Pseudomonadota</taxon>
        <taxon>Gammaproteobacteria</taxon>
        <taxon>Alteromonadales</taxon>
        <taxon>Pseudoalteromonadaceae</taxon>
        <taxon>Pseudoalteromonas</taxon>
    </lineage>
</organism>
<proteinExistence type="predicted"/>
<sequence length="38" mass="4332">MSSITIAICLALTLVQAKQINSINHFIIFTFIVFIIFF</sequence>
<comment type="caution">
    <text evidence="1">The sequence shown here is derived from an EMBL/GenBank/DDBJ whole genome shotgun (WGS) entry which is preliminary data.</text>
</comment>
<dbReference type="EMBL" id="AQGW01000013">
    <property type="protein sequence ID" value="MBE0380986.1"/>
    <property type="molecule type" value="Genomic_DNA"/>
</dbReference>
<keyword evidence="2" id="KW-1185">Reference proteome</keyword>
<gene>
    <name evidence="1" type="ORF">PCARR_a2690</name>
</gene>
<evidence type="ECO:0000313" key="2">
    <source>
        <dbReference type="Proteomes" id="UP000615003"/>
    </source>
</evidence>
<dbReference type="Proteomes" id="UP000615003">
    <property type="component" value="Unassembled WGS sequence"/>
</dbReference>
<evidence type="ECO:0000313" key="1">
    <source>
        <dbReference type="EMBL" id="MBE0380986.1"/>
    </source>
</evidence>
<protein>
    <submittedName>
        <fullName evidence="1">Uncharacterized protein</fullName>
    </submittedName>
</protein>